<name>A0A9W7XM27_9FUNG</name>
<dbReference type="GO" id="GO:0005685">
    <property type="term" value="C:U1 snRNP"/>
    <property type="evidence" value="ECO:0007669"/>
    <property type="project" value="InterPro"/>
</dbReference>
<dbReference type="InterPro" id="IPR003604">
    <property type="entry name" value="Matrin/U1-like-C_Znf_C2H2"/>
</dbReference>
<protein>
    <submittedName>
        <fullName evidence="10">U1 small nuclear ribonucleoprotein C</fullName>
    </submittedName>
</protein>
<dbReference type="PROSITE" id="PS50171">
    <property type="entry name" value="ZF_MATRIN"/>
    <property type="match status" value="1"/>
</dbReference>
<sequence>MPKYYCDYCDIFLTHDSVSVRKAHNSGWKHINQVAAYYRNLPAEKIQSVIVDLKTAYKDYPNPPDLLNDISSIHRNSRNYQSYGNNNNNNNSSRDNSRGGGGMRRGGSGRRFGGGTQRSSSPYNRNHSRGPPNDSNGQYGASEYSGDRYSGGGSGSGSGGGSRPRYPPSGAPQIQHGPGPAFSGAPPASRDRERERDRDRGREYRDGDRSGRASNWDR</sequence>
<feature type="compositionally biased region" description="Gly residues" evidence="8">
    <location>
        <begin position="98"/>
        <end position="116"/>
    </location>
</feature>
<dbReference type="InterPro" id="IPR000690">
    <property type="entry name" value="Matrin/U1-C_Znf_C2H2"/>
</dbReference>
<dbReference type="Proteomes" id="UP001145021">
    <property type="component" value="Unassembled WGS sequence"/>
</dbReference>
<dbReference type="EMBL" id="JANBOH010000104">
    <property type="protein sequence ID" value="KAJ1645471.1"/>
    <property type="molecule type" value="Genomic_DNA"/>
</dbReference>
<keyword evidence="7 10" id="KW-0687">Ribonucleoprotein</keyword>
<evidence type="ECO:0000313" key="10">
    <source>
        <dbReference type="EMBL" id="KAJ1645471.1"/>
    </source>
</evidence>
<keyword evidence="6" id="KW-0539">Nucleus</keyword>
<reference evidence="10" key="1">
    <citation type="submission" date="2022-07" db="EMBL/GenBank/DDBJ databases">
        <title>Phylogenomic reconstructions and comparative analyses of Kickxellomycotina fungi.</title>
        <authorList>
            <person name="Reynolds N.K."/>
            <person name="Stajich J.E."/>
            <person name="Barry K."/>
            <person name="Grigoriev I.V."/>
            <person name="Crous P."/>
            <person name="Smith M.E."/>
        </authorList>
    </citation>
    <scope>NUCLEOTIDE SEQUENCE</scope>
    <source>
        <strain evidence="10">NBRC 105413</strain>
    </source>
</reference>
<evidence type="ECO:0000256" key="3">
    <source>
        <dbReference type="ARBA" id="ARBA00022771"/>
    </source>
</evidence>
<evidence type="ECO:0000259" key="9">
    <source>
        <dbReference type="PROSITE" id="PS50171"/>
    </source>
</evidence>
<keyword evidence="2" id="KW-0479">Metal-binding</keyword>
<dbReference type="PANTHER" id="PTHR31148">
    <property type="entry name" value="U1 SMALL NUCLEAR RIBONUCLEOPROTEIN C"/>
    <property type="match status" value="1"/>
</dbReference>
<feature type="region of interest" description="Disordered" evidence="8">
    <location>
        <begin position="77"/>
        <end position="218"/>
    </location>
</feature>
<feature type="compositionally biased region" description="Low complexity" evidence="8">
    <location>
        <begin position="177"/>
        <end position="188"/>
    </location>
</feature>
<dbReference type="GO" id="GO:0008270">
    <property type="term" value="F:zinc ion binding"/>
    <property type="evidence" value="ECO:0007669"/>
    <property type="project" value="UniProtKB-KW"/>
</dbReference>
<feature type="compositionally biased region" description="Low complexity" evidence="8">
    <location>
        <begin position="78"/>
        <end position="94"/>
    </location>
</feature>
<dbReference type="InterPro" id="IPR013085">
    <property type="entry name" value="U1-CZ_Znf_C2H2"/>
</dbReference>
<dbReference type="SMART" id="SM00451">
    <property type="entry name" value="ZnF_U1"/>
    <property type="match status" value="1"/>
</dbReference>
<dbReference type="InterPro" id="IPR036236">
    <property type="entry name" value="Znf_C2H2_sf"/>
</dbReference>
<feature type="compositionally biased region" description="Basic and acidic residues" evidence="8">
    <location>
        <begin position="189"/>
        <end position="218"/>
    </location>
</feature>
<dbReference type="Gene3D" id="3.30.160.60">
    <property type="entry name" value="Classic Zinc Finger"/>
    <property type="match status" value="1"/>
</dbReference>
<evidence type="ECO:0000256" key="1">
    <source>
        <dbReference type="ARBA" id="ARBA00004123"/>
    </source>
</evidence>
<feature type="domain" description="Matrin-type" evidence="9">
    <location>
        <begin position="4"/>
        <end position="36"/>
    </location>
</feature>
<keyword evidence="4" id="KW-0862">Zinc</keyword>
<comment type="caution">
    <text evidence="10">The sequence shown here is derived from an EMBL/GenBank/DDBJ whole genome shotgun (WGS) entry which is preliminary data.</text>
</comment>
<accession>A0A9W7XM27</accession>
<dbReference type="SUPFAM" id="SSF57667">
    <property type="entry name" value="beta-beta-alpha zinc fingers"/>
    <property type="match status" value="1"/>
</dbReference>
<dbReference type="GO" id="GO:0030627">
    <property type="term" value="F:pre-mRNA 5'-splice site binding"/>
    <property type="evidence" value="ECO:0007669"/>
    <property type="project" value="InterPro"/>
</dbReference>
<comment type="subcellular location">
    <subcellularLocation>
        <location evidence="1">Nucleus</location>
    </subcellularLocation>
</comment>
<dbReference type="GO" id="GO:0000395">
    <property type="term" value="P:mRNA 5'-splice site recognition"/>
    <property type="evidence" value="ECO:0007669"/>
    <property type="project" value="InterPro"/>
</dbReference>
<gene>
    <name evidence="10" type="primary">YHC1</name>
    <name evidence="10" type="ORF">LPJ64_002940</name>
</gene>
<keyword evidence="11" id="KW-1185">Reference proteome</keyword>
<feature type="compositionally biased region" description="Gly residues" evidence="8">
    <location>
        <begin position="149"/>
        <end position="162"/>
    </location>
</feature>
<proteinExistence type="predicted"/>
<evidence type="ECO:0000256" key="8">
    <source>
        <dbReference type="SAM" id="MobiDB-lite"/>
    </source>
</evidence>
<evidence type="ECO:0000313" key="11">
    <source>
        <dbReference type="Proteomes" id="UP001145021"/>
    </source>
</evidence>
<dbReference type="Pfam" id="PF06220">
    <property type="entry name" value="zf-U1"/>
    <property type="match status" value="1"/>
</dbReference>
<organism evidence="10 11">
    <name type="scientific">Coemansia asiatica</name>
    <dbReference type="NCBI Taxonomy" id="1052880"/>
    <lineage>
        <taxon>Eukaryota</taxon>
        <taxon>Fungi</taxon>
        <taxon>Fungi incertae sedis</taxon>
        <taxon>Zoopagomycota</taxon>
        <taxon>Kickxellomycotina</taxon>
        <taxon>Kickxellomycetes</taxon>
        <taxon>Kickxellales</taxon>
        <taxon>Kickxellaceae</taxon>
        <taxon>Coemansia</taxon>
    </lineage>
</organism>
<evidence type="ECO:0000256" key="4">
    <source>
        <dbReference type="ARBA" id="ARBA00022833"/>
    </source>
</evidence>
<evidence type="ECO:0000256" key="7">
    <source>
        <dbReference type="ARBA" id="ARBA00023274"/>
    </source>
</evidence>
<dbReference type="FunFam" id="3.30.160.60:FF:000890">
    <property type="entry name" value="U1 small nuclear ribonucleoprotein C"/>
    <property type="match status" value="1"/>
</dbReference>
<keyword evidence="5" id="KW-0694">RNA-binding</keyword>
<dbReference type="AlphaFoldDB" id="A0A9W7XM27"/>
<dbReference type="InterPro" id="IPR017340">
    <property type="entry name" value="U1_snRNP-C"/>
</dbReference>
<evidence type="ECO:0000256" key="6">
    <source>
        <dbReference type="ARBA" id="ARBA00023242"/>
    </source>
</evidence>
<keyword evidence="3" id="KW-0863">Zinc-finger</keyword>
<evidence type="ECO:0000256" key="2">
    <source>
        <dbReference type="ARBA" id="ARBA00022723"/>
    </source>
</evidence>
<evidence type="ECO:0000256" key="5">
    <source>
        <dbReference type="ARBA" id="ARBA00022884"/>
    </source>
</evidence>
<dbReference type="PANTHER" id="PTHR31148:SF1">
    <property type="entry name" value="U1 SMALL NUCLEAR RIBONUCLEOPROTEIN C"/>
    <property type="match status" value="1"/>
</dbReference>